<sequence>MVLSVIFMLFLYPMSSSATNIFNVVNFGARPNGKTDSSNGFLRAWNAACGSASPSTIKIPSGEFLFLRPVVFSGSDCKSRGIAFRILGSLVAHSDYRILGNSGTWLSFKHVTGVTISGGTLDGNGAGLWACKKSGGGLSARCHAIHILQTLSFTNSKNIVISGVTSLNSQLYHIVINGCKNVKLKGIKVVAAGGSPNTDGIHVQLSTGVAISNSRIATGDDCVSVGAGTVNLWIENVACGPGHGISIGSLAKDLHEPGVQNVTVKMVKFTSTDNGVRIKSWGRPSDGFVRNVLFQHLTMANVRNPIIIDQNYCPNNKGCPLKASGVRISDVTYQGISGSSATEVAVKFDCSSTYPCTKIRLQDVKLTYNKMPPKSSCANAGGHPESLPSFVIRHSCEEEDSLAGAIVSELPLWDASPASPVIPLTGFIWLTAGPVRSFSFLSALFFGLSSLFESVEFDSFTGNFSQSDLLMENLTSVGDKKGRSDTVTHRHTTPHIV</sequence>
<keyword evidence="4" id="KW-0964">Secreted</keyword>
<dbReference type="SMART" id="SM00710">
    <property type="entry name" value="PbH1"/>
    <property type="match status" value="7"/>
</dbReference>
<evidence type="ECO:0000256" key="9">
    <source>
        <dbReference type="RuleBase" id="RU361169"/>
    </source>
</evidence>
<evidence type="ECO:0000256" key="4">
    <source>
        <dbReference type="ARBA" id="ARBA00022525"/>
    </source>
</evidence>
<dbReference type="Gene3D" id="2.160.20.10">
    <property type="entry name" value="Single-stranded right-handed beta-helix, Pectin lyase-like"/>
    <property type="match status" value="1"/>
</dbReference>
<feature type="signal peptide" evidence="10">
    <location>
        <begin position="1"/>
        <end position="18"/>
    </location>
</feature>
<dbReference type="Pfam" id="PF00295">
    <property type="entry name" value="Glyco_hydro_28"/>
    <property type="match status" value="1"/>
</dbReference>
<dbReference type="SUPFAM" id="SSF51126">
    <property type="entry name" value="Pectin lyase-like"/>
    <property type="match status" value="1"/>
</dbReference>
<dbReference type="PANTHER" id="PTHR31375">
    <property type="match status" value="1"/>
</dbReference>
<reference evidence="11" key="1">
    <citation type="submission" date="2023-05" db="EMBL/GenBank/DDBJ databases">
        <title>Nepenthes gracilis genome sequencing.</title>
        <authorList>
            <person name="Fukushima K."/>
        </authorList>
    </citation>
    <scope>NUCLEOTIDE SEQUENCE</scope>
    <source>
        <strain evidence="11">SING2019-196</strain>
    </source>
</reference>
<dbReference type="GO" id="GO:0005975">
    <property type="term" value="P:carbohydrate metabolic process"/>
    <property type="evidence" value="ECO:0007669"/>
    <property type="project" value="InterPro"/>
</dbReference>
<accession>A0AAD3SDQ5</accession>
<dbReference type="Proteomes" id="UP001279734">
    <property type="component" value="Unassembled WGS sequence"/>
</dbReference>
<evidence type="ECO:0000256" key="5">
    <source>
        <dbReference type="ARBA" id="ARBA00022801"/>
    </source>
</evidence>
<dbReference type="InterPro" id="IPR012334">
    <property type="entry name" value="Pectin_lyas_fold"/>
</dbReference>
<comment type="similarity">
    <text evidence="2 9">Belongs to the glycosyl hydrolase 28 family.</text>
</comment>
<evidence type="ECO:0000256" key="2">
    <source>
        <dbReference type="ARBA" id="ARBA00008834"/>
    </source>
</evidence>
<evidence type="ECO:0000256" key="10">
    <source>
        <dbReference type="SAM" id="SignalP"/>
    </source>
</evidence>
<dbReference type="EMBL" id="BSYO01000008">
    <property type="protein sequence ID" value="GMH08747.1"/>
    <property type="molecule type" value="Genomic_DNA"/>
</dbReference>
<dbReference type="GO" id="GO:0004650">
    <property type="term" value="F:polygalacturonase activity"/>
    <property type="evidence" value="ECO:0007669"/>
    <property type="project" value="InterPro"/>
</dbReference>
<keyword evidence="7" id="KW-0961">Cell wall biogenesis/degradation</keyword>
<evidence type="ECO:0000256" key="7">
    <source>
        <dbReference type="ARBA" id="ARBA00023316"/>
    </source>
</evidence>
<comment type="subcellular location">
    <subcellularLocation>
        <location evidence="1">Secreted</location>
        <location evidence="1">Cell wall</location>
    </subcellularLocation>
</comment>
<keyword evidence="6 9" id="KW-0326">Glycosidase</keyword>
<dbReference type="GO" id="GO:0071555">
    <property type="term" value="P:cell wall organization"/>
    <property type="evidence" value="ECO:0007669"/>
    <property type="project" value="UniProtKB-KW"/>
</dbReference>
<comment type="caution">
    <text evidence="11">The sequence shown here is derived from an EMBL/GenBank/DDBJ whole genome shotgun (WGS) entry which is preliminary data.</text>
</comment>
<evidence type="ECO:0008006" key="13">
    <source>
        <dbReference type="Google" id="ProtNLM"/>
    </source>
</evidence>
<keyword evidence="3" id="KW-0134">Cell wall</keyword>
<dbReference type="PROSITE" id="PS00502">
    <property type="entry name" value="POLYGALACTURONASE"/>
    <property type="match status" value="1"/>
</dbReference>
<evidence type="ECO:0000256" key="3">
    <source>
        <dbReference type="ARBA" id="ARBA00022512"/>
    </source>
</evidence>
<keyword evidence="12" id="KW-1185">Reference proteome</keyword>
<feature type="chain" id="PRO_5042066687" description="Polygalacturonase" evidence="10">
    <location>
        <begin position="19"/>
        <end position="497"/>
    </location>
</feature>
<protein>
    <recommendedName>
        <fullName evidence="13">Polygalacturonase</fullName>
    </recommendedName>
</protein>
<name>A0AAD3SDQ5_NEPGR</name>
<keyword evidence="5 9" id="KW-0378">Hydrolase</keyword>
<evidence type="ECO:0000313" key="12">
    <source>
        <dbReference type="Proteomes" id="UP001279734"/>
    </source>
</evidence>
<dbReference type="InterPro" id="IPR000743">
    <property type="entry name" value="Glyco_hydro_28"/>
</dbReference>
<dbReference type="AlphaFoldDB" id="A0AAD3SDQ5"/>
<dbReference type="InterPro" id="IPR006626">
    <property type="entry name" value="PbH1"/>
</dbReference>
<evidence type="ECO:0000256" key="1">
    <source>
        <dbReference type="ARBA" id="ARBA00004191"/>
    </source>
</evidence>
<evidence type="ECO:0000313" key="11">
    <source>
        <dbReference type="EMBL" id="GMH08747.1"/>
    </source>
</evidence>
<dbReference type="FunFam" id="2.160.20.10:FF:000004">
    <property type="entry name" value="Pectin lyase-like superfamily protein"/>
    <property type="match status" value="1"/>
</dbReference>
<evidence type="ECO:0000256" key="6">
    <source>
        <dbReference type="ARBA" id="ARBA00023295"/>
    </source>
</evidence>
<evidence type="ECO:0000256" key="8">
    <source>
        <dbReference type="PROSITE-ProRule" id="PRU10052"/>
    </source>
</evidence>
<dbReference type="InterPro" id="IPR011050">
    <property type="entry name" value="Pectin_lyase_fold/virulence"/>
</dbReference>
<keyword evidence="10" id="KW-0732">Signal</keyword>
<organism evidence="11 12">
    <name type="scientific">Nepenthes gracilis</name>
    <name type="common">Slender pitcher plant</name>
    <dbReference type="NCBI Taxonomy" id="150966"/>
    <lineage>
        <taxon>Eukaryota</taxon>
        <taxon>Viridiplantae</taxon>
        <taxon>Streptophyta</taxon>
        <taxon>Embryophyta</taxon>
        <taxon>Tracheophyta</taxon>
        <taxon>Spermatophyta</taxon>
        <taxon>Magnoliopsida</taxon>
        <taxon>eudicotyledons</taxon>
        <taxon>Gunneridae</taxon>
        <taxon>Pentapetalae</taxon>
        <taxon>Caryophyllales</taxon>
        <taxon>Nepenthaceae</taxon>
        <taxon>Nepenthes</taxon>
    </lineage>
</organism>
<proteinExistence type="inferred from homology"/>
<gene>
    <name evidence="11" type="ORF">Nepgr_010587</name>
</gene>
<feature type="active site" evidence="8">
    <location>
        <position position="243"/>
    </location>
</feature>